<dbReference type="InterPro" id="IPR043587">
    <property type="entry name" value="Phosphatase_SSH-like"/>
</dbReference>
<evidence type="ECO:0000256" key="5">
    <source>
        <dbReference type="ARBA" id="ARBA00022801"/>
    </source>
</evidence>
<evidence type="ECO:0000256" key="2">
    <source>
        <dbReference type="ARBA" id="ARBA00009580"/>
    </source>
</evidence>
<keyword evidence="4" id="KW-0963">Cytoplasm</keyword>
<dbReference type="GO" id="GO:0003779">
    <property type="term" value="F:actin binding"/>
    <property type="evidence" value="ECO:0007669"/>
    <property type="project" value="InterPro"/>
</dbReference>
<evidence type="ECO:0000256" key="9">
    <source>
        <dbReference type="SAM" id="Coils"/>
    </source>
</evidence>
<feature type="compositionally biased region" description="Polar residues" evidence="10">
    <location>
        <begin position="854"/>
        <end position="875"/>
    </location>
</feature>
<comment type="catalytic activity">
    <reaction evidence="8">
        <text>O-phospho-L-threonyl-[protein] + H2O = L-threonyl-[protein] + phosphate</text>
        <dbReference type="Rhea" id="RHEA:47004"/>
        <dbReference type="Rhea" id="RHEA-COMP:11060"/>
        <dbReference type="Rhea" id="RHEA-COMP:11605"/>
        <dbReference type="ChEBI" id="CHEBI:15377"/>
        <dbReference type="ChEBI" id="CHEBI:30013"/>
        <dbReference type="ChEBI" id="CHEBI:43474"/>
        <dbReference type="ChEBI" id="CHEBI:61977"/>
        <dbReference type="EC" id="3.1.3.16"/>
    </reaction>
</comment>
<feature type="compositionally biased region" description="Basic and acidic residues" evidence="10">
    <location>
        <begin position="263"/>
        <end position="272"/>
    </location>
</feature>
<dbReference type="Proteomes" id="UP000218231">
    <property type="component" value="Unassembled WGS sequence"/>
</dbReference>
<proteinExistence type="inferred from homology"/>
<keyword evidence="6" id="KW-0904">Protein phosphatase</keyword>
<dbReference type="Pfam" id="PF08766">
    <property type="entry name" value="DEK_C"/>
    <property type="match status" value="1"/>
</dbReference>
<evidence type="ECO:0000259" key="11">
    <source>
        <dbReference type="PROSITE" id="PS50054"/>
    </source>
</evidence>
<protein>
    <recommendedName>
        <fullName evidence="3">protein-serine/threonine phosphatase</fullName>
        <ecNumber evidence="3">3.1.3.16</ecNumber>
    </recommendedName>
</protein>
<evidence type="ECO:0000313" key="13">
    <source>
        <dbReference type="EMBL" id="PAV58212.1"/>
    </source>
</evidence>
<dbReference type="InterPro" id="IPR029021">
    <property type="entry name" value="Prot-tyrosine_phosphatase-like"/>
</dbReference>
<name>A0A2A2J9M5_9BILA</name>
<evidence type="ECO:0000256" key="7">
    <source>
        <dbReference type="ARBA" id="ARBA00023212"/>
    </source>
</evidence>
<evidence type="ECO:0000256" key="4">
    <source>
        <dbReference type="ARBA" id="ARBA00022490"/>
    </source>
</evidence>
<dbReference type="InterPro" id="IPR020422">
    <property type="entry name" value="TYR_PHOSPHATASE_DUAL_dom"/>
</dbReference>
<sequence>MPPSSDPVNDPFYQKLFRLFSHFADVLPEGTLRPSQGEFLLDELLREAGRPTTSKKVSFPDDVSFRELLNLLEVLFPDRLELEPAAERVFERIIGHLIRKGFILYRQMYRKRGCLPQKKVSWSPGWCTIEPGTLTLYPLAKNSKHFQILLNKEVAIEYCGYLDGRFICTVRNGNNRIDLAHFDDLAIKTFIRDRHVDIEVAQRQALEKEKQKLEKELESERQNLRDEEIVRGLATRMLEEEKQKSEQMEKVLYELQMKLEGRSSRREFRGEGDDGNEEDTEIEETLEEIPENEMDKEHRREEELRNYAYHLESSNYDADDEDGRSSPFVSQSVGMSIVQVQRTPSPSVGDESESFDFDDSRCSSRNRSISECYFAVKGAAVILPHSQSPPVGTRDSFSASEIQEHLPLMIKLLRQNDSLNMAVCLQTNVPEHIRYLVIVTTNQATEGNDKDARTLLIGMDYFEGNISIGVVLPLLWCSEVKLTGDGGVVVYGSARTPKKADNTLLFRPTSVQTMWFVFQFLHRELERTIREMTGRKMKEPSLATEHYMDRINSPVVLCAQWQQSPLDEDEDYGLGADVVRQQGSPGDSLSMQSEIRGELRHVMQSLDLEQVTSRDIKEALTQELGNVDAYKEFIEIEMLVILGQMEKPSQIFDYLYLGNEWNASNYDELMSNEVGYILNMTREVDNFFPQQFCYRKYLVSDEPSTQLLSHWNETTEFIKLAKESGKKCLVHCKKGVSRSSSTVIAYIMKEYGWALDKAVDHVKKRRNCITPNRGFMDQLRQFAGALEASRHRHSAVFNREDNNRISNRRDRSAEPRPQPSSSSSFSSSSSSRLPVSVRGGVTLRSPRSRAASATPPSQRSPIGSMTANRASTGNSVRCIVDQLERTTRTSIQERVGS</sequence>
<evidence type="ECO:0000256" key="6">
    <source>
        <dbReference type="ARBA" id="ARBA00022912"/>
    </source>
</evidence>
<comment type="caution">
    <text evidence="13">The sequence shown here is derived from an EMBL/GenBank/DDBJ whole genome shotgun (WGS) entry which is preliminary data.</text>
</comment>
<dbReference type="FunFam" id="3.90.190.10:FF:000004">
    <property type="entry name" value="Protein phosphatase Slingshot homolog 2"/>
    <property type="match status" value="1"/>
</dbReference>
<dbReference type="InterPro" id="IPR043588">
    <property type="entry name" value="SSH-N"/>
</dbReference>
<feature type="domain" description="Tyrosine-protein phosphatase" evidence="11">
    <location>
        <begin position="647"/>
        <end position="788"/>
    </location>
</feature>
<feature type="compositionally biased region" description="Low complexity" evidence="10">
    <location>
        <begin position="820"/>
        <end position="831"/>
    </location>
</feature>
<feature type="compositionally biased region" description="Basic and acidic residues" evidence="10">
    <location>
        <begin position="798"/>
        <end position="814"/>
    </location>
</feature>
<dbReference type="GO" id="GO:0030837">
    <property type="term" value="P:negative regulation of actin filament polymerization"/>
    <property type="evidence" value="ECO:0007669"/>
    <property type="project" value="InterPro"/>
</dbReference>
<evidence type="ECO:0000259" key="12">
    <source>
        <dbReference type="PROSITE" id="PS50056"/>
    </source>
</evidence>
<organism evidence="13 14">
    <name type="scientific">Diploscapter pachys</name>
    <dbReference type="NCBI Taxonomy" id="2018661"/>
    <lineage>
        <taxon>Eukaryota</taxon>
        <taxon>Metazoa</taxon>
        <taxon>Ecdysozoa</taxon>
        <taxon>Nematoda</taxon>
        <taxon>Chromadorea</taxon>
        <taxon>Rhabditida</taxon>
        <taxon>Rhabditina</taxon>
        <taxon>Rhabditomorpha</taxon>
        <taxon>Rhabditoidea</taxon>
        <taxon>Rhabditidae</taxon>
        <taxon>Diploscapter</taxon>
    </lineage>
</organism>
<keyword evidence="14" id="KW-1185">Reference proteome</keyword>
<dbReference type="Pfam" id="PF00782">
    <property type="entry name" value="DSPc"/>
    <property type="match status" value="1"/>
</dbReference>
<dbReference type="PROSITE" id="PS50054">
    <property type="entry name" value="TYR_PHOSPHATASE_DUAL"/>
    <property type="match status" value="1"/>
</dbReference>
<dbReference type="Gene3D" id="3.90.190.10">
    <property type="entry name" value="Protein tyrosine phosphatase superfamily"/>
    <property type="match status" value="1"/>
</dbReference>
<evidence type="ECO:0000256" key="1">
    <source>
        <dbReference type="ARBA" id="ARBA00004245"/>
    </source>
</evidence>
<dbReference type="SUPFAM" id="SSF52799">
    <property type="entry name" value="(Phosphotyrosine protein) phosphatases II"/>
    <property type="match status" value="1"/>
</dbReference>
<evidence type="ECO:0000313" key="14">
    <source>
        <dbReference type="Proteomes" id="UP000218231"/>
    </source>
</evidence>
<gene>
    <name evidence="13" type="ORF">WR25_26673</name>
</gene>
<dbReference type="PROSITE" id="PS00383">
    <property type="entry name" value="TYR_PHOSPHATASE_1"/>
    <property type="match status" value="1"/>
</dbReference>
<evidence type="ECO:0000256" key="8">
    <source>
        <dbReference type="ARBA" id="ARBA00048336"/>
    </source>
</evidence>
<dbReference type="OrthoDB" id="5779068at2759"/>
<feature type="region of interest" description="Disordered" evidence="10">
    <location>
        <begin position="793"/>
        <end position="881"/>
    </location>
</feature>
<dbReference type="STRING" id="2018661.A0A2A2J9M5"/>
<dbReference type="InterPro" id="IPR014876">
    <property type="entry name" value="DEK_C"/>
</dbReference>
<dbReference type="PANTHER" id="PTHR45864:SF2">
    <property type="entry name" value="PROTEIN PHOSPHATASE SLINGSHOT"/>
    <property type="match status" value="1"/>
</dbReference>
<dbReference type="AlphaFoldDB" id="A0A2A2J9M5"/>
<keyword evidence="7" id="KW-0206">Cytoskeleton</keyword>
<feature type="compositionally biased region" description="Acidic residues" evidence="10">
    <location>
        <begin position="273"/>
        <end position="284"/>
    </location>
</feature>
<reference evidence="13 14" key="1">
    <citation type="journal article" date="2017" name="Curr. Biol.">
        <title>Genome architecture and evolution of a unichromosomal asexual nematode.</title>
        <authorList>
            <person name="Fradin H."/>
            <person name="Zegar C."/>
            <person name="Gutwein M."/>
            <person name="Lucas J."/>
            <person name="Kovtun M."/>
            <person name="Corcoran D."/>
            <person name="Baugh L.R."/>
            <person name="Kiontke K."/>
            <person name="Gunsalus K."/>
            <person name="Fitch D.H."/>
            <person name="Piano F."/>
        </authorList>
    </citation>
    <scope>NUCLEOTIDE SEQUENCE [LARGE SCALE GENOMIC DNA]</scope>
    <source>
        <strain evidence="13">PF1309</strain>
    </source>
</reference>
<dbReference type="InterPro" id="IPR016130">
    <property type="entry name" value="Tyr_Pase_AS"/>
</dbReference>
<keyword evidence="9" id="KW-0175">Coiled coil</keyword>
<dbReference type="SMART" id="SM00195">
    <property type="entry name" value="DSPc"/>
    <property type="match status" value="1"/>
</dbReference>
<dbReference type="PROSITE" id="PS50056">
    <property type="entry name" value="TYR_PHOSPHATASE_2"/>
    <property type="match status" value="1"/>
</dbReference>
<accession>A0A2A2J9M5</accession>
<evidence type="ECO:0000256" key="3">
    <source>
        <dbReference type="ARBA" id="ARBA00013081"/>
    </source>
</evidence>
<comment type="similarity">
    <text evidence="2">Belongs to the protein-tyrosine phosphatase family.</text>
</comment>
<feature type="domain" description="Tyrosine specific protein phosphatases" evidence="12">
    <location>
        <begin position="712"/>
        <end position="766"/>
    </location>
</feature>
<keyword evidence="5" id="KW-0378">Hydrolase</keyword>
<dbReference type="GO" id="GO:0004722">
    <property type="term" value="F:protein serine/threonine phosphatase activity"/>
    <property type="evidence" value="ECO:0007669"/>
    <property type="project" value="UniProtKB-EC"/>
</dbReference>
<dbReference type="PANTHER" id="PTHR45864">
    <property type="entry name" value="SLINGSHOT PROTEIN PHOSPHATASE HOMOLOG"/>
    <property type="match status" value="1"/>
</dbReference>
<feature type="coiled-coil region" evidence="9">
    <location>
        <begin position="196"/>
        <end position="258"/>
    </location>
</feature>
<dbReference type="EMBL" id="LIAE01010594">
    <property type="protein sequence ID" value="PAV58212.1"/>
    <property type="molecule type" value="Genomic_DNA"/>
</dbReference>
<comment type="subcellular location">
    <subcellularLocation>
        <location evidence="1">Cytoplasm</location>
        <location evidence="1">Cytoskeleton</location>
    </subcellularLocation>
</comment>
<dbReference type="Pfam" id="PF23040">
    <property type="entry name" value="PH_SSH1-like_1st"/>
    <property type="match status" value="1"/>
</dbReference>
<dbReference type="InterPro" id="IPR000340">
    <property type="entry name" value="Dual-sp_phosphatase_cat-dom"/>
</dbReference>
<dbReference type="EC" id="3.1.3.16" evidence="3"/>
<dbReference type="InterPro" id="IPR000387">
    <property type="entry name" value="Tyr_Pase_dom"/>
</dbReference>
<dbReference type="GO" id="GO:0005856">
    <property type="term" value="C:cytoskeleton"/>
    <property type="evidence" value="ECO:0007669"/>
    <property type="project" value="UniProtKB-SubCell"/>
</dbReference>
<feature type="region of interest" description="Disordered" evidence="10">
    <location>
        <begin position="263"/>
        <end position="284"/>
    </location>
</feature>
<evidence type="ECO:0000256" key="10">
    <source>
        <dbReference type="SAM" id="MobiDB-lite"/>
    </source>
</evidence>